<feature type="region of interest" description="Disordered" evidence="1">
    <location>
        <begin position="38"/>
        <end position="62"/>
    </location>
</feature>
<gene>
    <name evidence="2" type="ORF">FXF65_17515</name>
</gene>
<dbReference type="OrthoDB" id="4120859at2"/>
<proteinExistence type="predicted"/>
<dbReference type="EMBL" id="VSFF01000006">
    <property type="protein sequence ID" value="TYC14734.1"/>
    <property type="molecule type" value="Genomic_DNA"/>
</dbReference>
<dbReference type="Proteomes" id="UP000322634">
    <property type="component" value="Unassembled WGS sequence"/>
</dbReference>
<comment type="caution">
    <text evidence="2">The sequence shown here is derived from an EMBL/GenBank/DDBJ whole genome shotgun (WGS) entry which is preliminary data.</text>
</comment>
<name>A0A5D0U9Q6_9ACTN</name>
<feature type="compositionally biased region" description="Pro residues" evidence="1">
    <location>
        <begin position="42"/>
        <end position="54"/>
    </location>
</feature>
<dbReference type="AlphaFoldDB" id="A0A5D0U9Q6"/>
<sequence length="62" mass="6761">MAFPDASTAIYEDPRLRECDYGDLNGSPVSVVAAERAHRIAPPRPGRPELPPGDPSHQRLPL</sequence>
<reference evidence="2 3" key="1">
    <citation type="submission" date="2019-08" db="EMBL/GenBank/DDBJ databases">
        <title>Actinomadura sp. nov. CYP1-5 isolated from mountain soil.</title>
        <authorList>
            <person name="Songsumanus A."/>
            <person name="Kuncharoen N."/>
            <person name="Kudo T."/>
            <person name="Yuki M."/>
            <person name="Igarashi Y."/>
            <person name="Tanasupawat S."/>
        </authorList>
    </citation>
    <scope>NUCLEOTIDE SEQUENCE [LARGE SCALE GENOMIC DNA]</scope>
    <source>
        <strain evidence="2 3">GKU157</strain>
    </source>
</reference>
<evidence type="ECO:0000256" key="1">
    <source>
        <dbReference type="SAM" id="MobiDB-lite"/>
    </source>
</evidence>
<accession>A0A5D0U9Q6</accession>
<organism evidence="2 3">
    <name type="scientific">Actinomadura syzygii</name>
    <dbReference type="NCBI Taxonomy" id="1427538"/>
    <lineage>
        <taxon>Bacteria</taxon>
        <taxon>Bacillati</taxon>
        <taxon>Actinomycetota</taxon>
        <taxon>Actinomycetes</taxon>
        <taxon>Streptosporangiales</taxon>
        <taxon>Thermomonosporaceae</taxon>
        <taxon>Actinomadura</taxon>
    </lineage>
</organism>
<evidence type="ECO:0000313" key="2">
    <source>
        <dbReference type="EMBL" id="TYC14734.1"/>
    </source>
</evidence>
<keyword evidence="3" id="KW-1185">Reference proteome</keyword>
<protein>
    <submittedName>
        <fullName evidence="2">Uncharacterized protein</fullName>
    </submittedName>
</protein>
<evidence type="ECO:0000313" key="3">
    <source>
        <dbReference type="Proteomes" id="UP000322634"/>
    </source>
</evidence>